<sequence length="433" mass="46920">MVMDHTLRHFYKKSYAEKLEALELSGLLDSKQCDQLRNQTLDLPHEMGTHMIENFITNYSLPMGLGFHFLIDGQAYTVPMAIEEPSVIAAASFGAKIIGQSGGFQTGDHSRLMIGQVVVENVPHMTEAIRAIEAARDELVEQANAAYPSIVKRGGGARKVEVRTVQADADHTHEVAKFLVVYLYVDTCEAMGANMINTMLEGIAPMIQELTQGNLLMSILSNYATEALVHVTCAIDPKYLKTKGWSGQKVRDRIVSAWQFASADPYRAVTHNKGVMNGIDAVTIATGNDWRATSAAIHAYATRSGQYQPLTQWHVADSGELIGQITIPLALATVGGSIGFHPTAQLAHQILGHPNAQVLAHIVAAVGLAQNFAALRALVTEGIQEGHMSLQARSLAISAGATGDHIQYVADQLTQAPKMNLDTAKHILKNLNQ</sequence>
<dbReference type="AlphaFoldDB" id="A0AB74TQ84"/>
<keyword evidence="2 3" id="KW-0560">Oxidoreductase</keyword>
<dbReference type="InterPro" id="IPR009023">
    <property type="entry name" value="HMG_CoA_Rdtase_NAD(P)-bd_sf"/>
</dbReference>
<dbReference type="RefSeq" id="WP_347301040.1">
    <property type="nucleotide sequence ID" value="NZ_CP142433.1"/>
</dbReference>
<dbReference type="InterPro" id="IPR009029">
    <property type="entry name" value="HMG_CoA_Rdtase_sub-bd_dom_sf"/>
</dbReference>
<reference evidence="4" key="1">
    <citation type="submission" date="2023-12" db="EMBL/GenBank/DDBJ databases">
        <title>Dolosigranulum savutii sp. nov. isolated from human upper respiratory samples collected in Botswana.</title>
        <authorList>
            <person name="Kelly M.S."/>
        </authorList>
    </citation>
    <scope>NUCLEOTIDE SEQUENCE</scope>
    <source>
        <strain evidence="4">MSK433</strain>
    </source>
</reference>
<accession>A0AB74TQ84</accession>
<keyword evidence="3" id="KW-0520">NAD</keyword>
<dbReference type="Pfam" id="PF00368">
    <property type="entry name" value="HMG-CoA_red"/>
    <property type="match status" value="1"/>
</dbReference>
<dbReference type="InterPro" id="IPR004553">
    <property type="entry name" value="HMG_CoA_Rdtase_bac-typ"/>
</dbReference>
<dbReference type="EMBL" id="CP142433">
    <property type="protein sequence ID" value="XBC46938.1"/>
    <property type="molecule type" value="Genomic_DNA"/>
</dbReference>
<comment type="catalytic activity">
    <reaction evidence="3">
        <text>(R)-mevalonate + 2 NAD(+) + CoA = (3S)-3-hydroxy-3-methylglutaryl-CoA + 2 NADH + 2 H(+)</text>
        <dbReference type="Rhea" id="RHEA:14833"/>
        <dbReference type="ChEBI" id="CHEBI:15378"/>
        <dbReference type="ChEBI" id="CHEBI:36464"/>
        <dbReference type="ChEBI" id="CHEBI:43074"/>
        <dbReference type="ChEBI" id="CHEBI:57287"/>
        <dbReference type="ChEBI" id="CHEBI:57540"/>
        <dbReference type="ChEBI" id="CHEBI:57945"/>
        <dbReference type="EC" id="1.1.1.88"/>
    </reaction>
</comment>
<name>A0AB74TQ84_9LACT</name>
<dbReference type="EC" id="1.1.1.88" evidence="3"/>
<evidence type="ECO:0000256" key="1">
    <source>
        <dbReference type="ARBA" id="ARBA00007661"/>
    </source>
</evidence>
<dbReference type="SUPFAM" id="SSF55035">
    <property type="entry name" value="NAD-binding domain of HMG-CoA reductase"/>
    <property type="match status" value="1"/>
</dbReference>
<organism evidence="4">
    <name type="scientific">Dolosigranulum savutiense</name>
    <dbReference type="NCBI Taxonomy" id="3110288"/>
    <lineage>
        <taxon>Bacteria</taxon>
        <taxon>Bacillati</taxon>
        <taxon>Bacillota</taxon>
        <taxon>Bacilli</taxon>
        <taxon>Lactobacillales</taxon>
        <taxon>Carnobacteriaceae</taxon>
        <taxon>Dolosigranulum</taxon>
    </lineage>
</organism>
<evidence type="ECO:0000256" key="3">
    <source>
        <dbReference type="RuleBase" id="RU361219"/>
    </source>
</evidence>
<dbReference type="NCBIfam" id="TIGR00532">
    <property type="entry name" value="HMG_CoA_R_NAD"/>
    <property type="match status" value="1"/>
</dbReference>
<dbReference type="GO" id="GO:0015936">
    <property type="term" value="P:coenzyme A metabolic process"/>
    <property type="evidence" value="ECO:0007669"/>
    <property type="project" value="InterPro"/>
</dbReference>
<dbReference type="Gene3D" id="1.10.8.660">
    <property type="match status" value="1"/>
</dbReference>
<comment type="pathway">
    <text evidence="3">Metabolic intermediate metabolism; (R)-mevalonate degradation; (S)-3-hydroxy-3-methylglutaryl-CoA from (R)-mevalonate: step 1/1.</text>
</comment>
<dbReference type="PANTHER" id="PTHR10572">
    <property type="entry name" value="3-HYDROXY-3-METHYLGLUTARYL-COENZYME A REDUCTASE"/>
    <property type="match status" value="1"/>
</dbReference>
<evidence type="ECO:0000313" key="4">
    <source>
        <dbReference type="EMBL" id="XBC46938.1"/>
    </source>
</evidence>
<dbReference type="PROSITE" id="PS50065">
    <property type="entry name" value="HMG_COA_REDUCTASE_4"/>
    <property type="match status" value="1"/>
</dbReference>
<evidence type="ECO:0000256" key="2">
    <source>
        <dbReference type="ARBA" id="ARBA00023002"/>
    </source>
</evidence>
<proteinExistence type="inferred from homology"/>
<dbReference type="GO" id="GO:0004420">
    <property type="term" value="F:hydroxymethylglutaryl-CoA reductase (NADPH) activity"/>
    <property type="evidence" value="ECO:0007669"/>
    <property type="project" value="InterPro"/>
</dbReference>
<dbReference type="Gene3D" id="3.90.770.10">
    <property type="entry name" value="3-hydroxy-3-methylglutaryl-coenzyme A Reductase, Chain A, domain 2"/>
    <property type="match status" value="2"/>
</dbReference>
<dbReference type="GO" id="GO:0140643">
    <property type="term" value="F:hydroxymethylglutaryl-CoA reductase (NADH) activity"/>
    <property type="evidence" value="ECO:0007669"/>
    <property type="project" value="UniProtKB-EC"/>
</dbReference>
<dbReference type="InterPro" id="IPR023074">
    <property type="entry name" value="HMG_CoA_Rdtase_cat_sf"/>
</dbReference>
<dbReference type="PANTHER" id="PTHR10572:SF24">
    <property type="entry name" value="3-HYDROXY-3-METHYLGLUTARYL-COENZYME A REDUCTASE"/>
    <property type="match status" value="1"/>
</dbReference>
<gene>
    <name evidence="4" type="ORF">VUQ08_07050</name>
</gene>
<dbReference type="SUPFAM" id="SSF56542">
    <property type="entry name" value="Substrate-binding domain of HMG-CoA reductase"/>
    <property type="match status" value="1"/>
</dbReference>
<dbReference type="CDD" id="cd00644">
    <property type="entry name" value="HMG-CoA_reductase_classII"/>
    <property type="match status" value="1"/>
</dbReference>
<comment type="similarity">
    <text evidence="1 3">Belongs to the HMG-CoA reductase family.</text>
</comment>
<protein>
    <recommendedName>
        <fullName evidence="3">3-hydroxy-3-methylglutaryl coenzyme A reductase</fullName>
        <shortName evidence="3">HMG-CoA reductase</shortName>
        <ecNumber evidence="3">1.1.1.88</ecNumber>
    </recommendedName>
</protein>
<dbReference type="InterPro" id="IPR002202">
    <property type="entry name" value="HMG_CoA_Rdtase"/>
</dbReference>